<evidence type="ECO:0000313" key="4">
    <source>
        <dbReference type="Proteomes" id="UP000008068"/>
    </source>
</evidence>
<evidence type="ECO:0008006" key="5">
    <source>
        <dbReference type="Google" id="ProtNLM"/>
    </source>
</evidence>
<dbReference type="Proteomes" id="UP000008068">
    <property type="component" value="Unassembled WGS sequence"/>
</dbReference>
<dbReference type="HOGENOM" id="CLU_708310_0_0_1"/>
<keyword evidence="1" id="KW-1133">Transmembrane helix</keyword>
<gene>
    <name evidence="3" type="ORF">CAEBREN_21854</name>
</gene>
<name>G0MY07_CAEBE</name>
<evidence type="ECO:0000313" key="3">
    <source>
        <dbReference type="EMBL" id="EGT47076.1"/>
    </source>
</evidence>
<sequence length="433" mass="50798">MRWFLFFLLTLNCIKSDNSTGRVDILLILEHQKLINLNEEQSLIDISFEMSFEWEFRKGKYPRTRELATWNEVDAFGIITENLGNSYISKSIITRENQIQNVRSTRSLSIQSDKPLDFSSFPNDIHFFQLRFTSILRNSSQLTLNPHFVATAQGQEKSLWHFDVSKAFVQWVMHKNESFEQVVSISPNQHQFCFYRHPQPSLRVSLFLMFLVNVAMIFEYFPISRISQKLNLSGYFLCCGLLISVVSAFHSPRTGTLTSFDYQLLSLLLLGVLIEILHQLLPFLIFHLRCCPLESDPFPPLFPSPSDQFSLDTERSKCNAALDSARAESMRSPRIANFDMCLVFFTFSVFIQGHSFQETLVQCISKIRNYRFYNSSNHQLCSFFFFLPIDYKLSKYSFLKKKENWISAYRHKKVMRSIHFEFLFCFEHSILIE</sequence>
<proteinExistence type="predicted"/>
<feature type="chain" id="PRO_5003404134" description="Neurotransmitter-gated ion-channel ligand-binding domain-containing protein" evidence="2">
    <location>
        <begin position="17"/>
        <end position="433"/>
    </location>
</feature>
<dbReference type="AlphaFoldDB" id="G0MY07"/>
<dbReference type="EMBL" id="GL379819">
    <property type="protein sequence ID" value="EGT47076.1"/>
    <property type="molecule type" value="Genomic_DNA"/>
</dbReference>
<feature type="signal peptide" evidence="2">
    <location>
        <begin position="1"/>
        <end position="16"/>
    </location>
</feature>
<keyword evidence="1" id="KW-0812">Transmembrane</keyword>
<dbReference type="eggNOG" id="ENOG502TGYU">
    <property type="taxonomic scope" value="Eukaryota"/>
</dbReference>
<evidence type="ECO:0000256" key="1">
    <source>
        <dbReference type="SAM" id="Phobius"/>
    </source>
</evidence>
<dbReference type="FunCoup" id="G0MY07">
    <property type="interactions" value="1048"/>
</dbReference>
<reference evidence="4" key="1">
    <citation type="submission" date="2011-07" db="EMBL/GenBank/DDBJ databases">
        <authorList>
            <consortium name="Caenorhabditis brenneri Sequencing and Analysis Consortium"/>
            <person name="Wilson R.K."/>
        </authorList>
    </citation>
    <scope>NUCLEOTIDE SEQUENCE [LARGE SCALE GENOMIC DNA]</scope>
    <source>
        <strain evidence="4">PB2801</strain>
    </source>
</reference>
<evidence type="ECO:0000256" key="2">
    <source>
        <dbReference type="SAM" id="SignalP"/>
    </source>
</evidence>
<keyword evidence="1" id="KW-0472">Membrane</keyword>
<keyword evidence="4" id="KW-1185">Reference proteome</keyword>
<feature type="transmembrane region" description="Helical" evidence="1">
    <location>
        <begin position="262"/>
        <end position="286"/>
    </location>
</feature>
<dbReference type="OrthoDB" id="5821261at2759"/>
<protein>
    <recommendedName>
        <fullName evidence="5">Neurotransmitter-gated ion-channel ligand-binding domain-containing protein</fullName>
    </recommendedName>
</protein>
<feature type="transmembrane region" description="Helical" evidence="1">
    <location>
        <begin position="233"/>
        <end position="250"/>
    </location>
</feature>
<accession>G0MY07</accession>
<organism evidence="4">
    <name type="scientific">Caenorhabditis brenneri</name>
    <name type="common">Nematode worm</name>
    <dbReference type="NCBI Taxonomy" id="135651"/>
    <lineage>
        <taxon>Eukaryota</taxon>
        <taxon>Metazoa</taxon>
        <taxon>Ecdysozoa</taxon>
        <taxon>Nematoda</taxon>
        <taxon>Chromadorea</taxon>
        <taxon>Rhabditida</taxon>
        <taxon>Rhabditina</taxon>
        <taxon>Rhabditomorpha</taxon>
        <taxon>Rhabditoidea</taxon>
        <taxon>Rhabditidae</taxon>
        <taxon>Peloderinae</taxon>
        <taxon>Caenorhabditis</taxon>
    </lineage>
</organism>
<dbReference type="InParanoid" id="G0MY07"/>
<feature type="transmembrane region" description="Helical" evidence="1">
    <location>
        <begin position="202"/>
        <end position="221"/>
    </location>
</feature>
<keyword evidence="2" id="KW-0732">Signal</keyword>